<dbReference type="InterPro" id="IPR035983">
    <property type="entry name" value="Hect_E3_ubiquitin_ligase"/>
</dbReference>
<gene>
    <name evidence="4" type="ORF">TRFO_38969</name>
</gene>
<comment type="caution">
    <text evidence="4">The sequence shown here is derived from an EMBL/GenBank/DDBJ whole genome shotgun (WGS) entry which is preliminary data.</text>
</comment>
<dbReference type="Proteomes" id="UP000179807">
    <property type="component" value="Unassembled WGS sequence"/>
</dbReference>
<dbReference type="GO" id="GO:0005737">
    <property type="term" value="C:cytoplasm"/>
    <property type="evidence" value="ECO:0007669"/>
    <property type="project" value="TreeGrafter"/>
</dbReference>
<dbReference type="InterPro" id="IPR042469">
    <property type="entry name" value="HECTD3"/>
</dbReference>
<dbReference type="OrthoDB" id="239701at2759"/>
<dbReference type="SUPFAM" id="SSF56204">
    <property type="entry name" value="Hect, E3 ligase catalytic domain"/>
    <property type="match status" value="1"/>
</dbReference>
<name>A0A1J4JC43_9EUKA</name>
<dbReference type="SMART" id="SM00119">
    <property type="entry name" value="HECTc"/>
    <property type="match status" value="1"/>
</dbReference>
<dbReference type="InterPro" id="IPR000569">
    <property type="entry name" value="HECT_dom"/>
</dbReference>
<feature type="active site" description="Glycyl thioester intermediate" evidence="2">
    <location>
        <position position="2867"/>
    </location>
</feature>
<evidence type="ECO:0000256" key="1">
    <source>
        <dbReference type="ARBA" id="ARBA00022786"/>
    </source>
</evidence>
<evidence type="ECO:0000313" key="5">
    <source>
        <dbReference type="Proteomes" id="UP000179807"/>
    </source>
</evidence>
<dbReference type="GO" id="GO:0004842">
    <property type="term" value="F:ubiquitin-protein transferase activity"/>
    <property type="evidence" value="ECO:0007669"/>
    <property type="project" value="InterPro"/>
</dbReference>
<dbReference type="Gene3D" id="3.30.2160.10">
    <property type="entry name" value="Hect, E3 ligase catalytic domain"/>
    <property type="match status" value="1"/>
</dbReference>
<protein>
    <recommendedName>
        <fullName evidence="3">HECT domain-containing protein</fullName>
    </recommendedName>
</protein>
<proteinExistence type="predicted"/>
<dbReference type="VEuPathDB" id="TrichDB:TRFO_38969"/>
<evidence type="ECO:0000256" key="2">
    <source>
        <dbReference type="PROSITE-ProRule" id="PRU00104"/>
    </source>
</evidence>
<dbReference type="Pfam" id="PF00632">
    <property type="entry name" value="HECT"/>
    <property type="match status" value="1"/>
</dbReference>
<reference evidence="4" key="1">
    <citation type="submission" date="2016-10" db="EMBL/GenBank/DDBJ databases">
        <authorList>
            <person name="Benchimol M."/>
            <person name="Almeida L.G."/>
            <person name="Vasconcelos A.T."/>
            <person name="Perreira-Neves A."/>
            <person name="Rosa I.A."/>
            <person name="Tasca T."/>
            <person name="Bogo M.R."/>
            <person name="de Souza W."/>
        </authorList>
    </citation>
    <scope>NUCLEOTIDE SEQUENCE [LARGE SCALE GENOMIC DNA]</scope>
    <source>
        <strain evidence="4">K</strain>
    </source>
</reference>
<dbReference type="Gene3D" id="3.90.1750.10">
    <property type="entry name" value="Hect, E3 ligase catalytic domains"/>
    <property type="match status" value="1"/>
</dbReference>
<sequence>MGNTSSQPAPQTEQKIYNINSITTYKQIPTFFETLFEQLAIDVKFSYSEAEYKSYSLGNKFVLNDMTIADIMYHSEALSSYSDKLELMRNVIIPTLSKSLITNDTALIITDLYVEFFKRRASYFISCFNQNSNVNLSATSSEPNLSLCPSLNASTSSDGNTNSEVKLSNQENEKIIHDFDEKFFHEFIQKNIYWMKQYNKVPENGELDINTILKLLDSPNTLQLTYDAFMWGISRHDINLVVKSLKCILDISIAEKVSKQTFKTLNVYYMALFNKPSNMCFEIKENEMKTISLDPFLVTQENSHSILAKSRSDIYLFTPNSILTVISLATTKDKRTNRLKTFNLSAHFPRKTDSQFIVATDQIILIGDYTNMISCLTRPFSILPQKPTYASHCPPIKTPATSDGNLVYSLTSNSEISVYYIDIVRIVFIRQIKLKRGTAPLLLPYSEALIPPYWEFKSSLAVNGHVIQFITIMISNEAYKYNHFIRSFSLIDGSHIQDTILTTPYPIHSWIYDSENYIWGLSPYSTGSNILQYKYYGPSLSNRDLYAIFGFLEQHRDRKYSFSEILNYIANILEFYTIKFSNSKTLNFEVNSDQILPLICFINEISIENLFIIDAFLSILAENINNNPSLIKYDYLPLIKSVLIKISESRQAHELVYSFVDDIIETIFYIDHTFISQLVDLILPIITPQQLYLFSRHYQSKAFCYLFSIQSLKTSYTDIIIKILYNRHYKEQSDFIIHYHSAIFTQFVFQSKEIIISNSKIPFIPPSFIETIVNNLFEKLINFVSNPKELNDEFFYSQSDFIDLFRRLLVLIRPIAKFDKFSLQIMDKCYPFLKIMALQFNQNRLTSSDGRISLCYELMVEVFEFWFGCLVAAFKGSDDVKLIKKYSIFLKESHNLLSLDNWESSLLVNIDTIIDTHVTPDFDIKVLMEFIYKKIQNPFNRRLNNEDKEFEGHLMIALASHLNMIDKLQSLCNLVASDQKDIIISPQIRQLVQAVYKVRGDLRASKQATIQYEEIHEEGVPPKLKQQYEKYKNSVKEKVRYLLSFVPTKTPPDNLLQILTDFILSEITMNTLVSLIDSLENYMSNIMKAISFLEDLLMTSNNALIYALCSEFGSTLMLYDSLSLLGEFSKNKVDLLKHCHQIIYILVSLIQRIPGNAIFSLVSDLILFLCKFESEQVYNILFALFQNLNIYFKSMHLDLYKALFTFLCYFHRTLVDSKLLRLDIDNVNKIIALFQKLPKEATEDFMVAQSIIHGYFNPNPRFIDLAYISHVNTPGIKSYCYYLYEVTSKGNYIDKIVPQVLLIIGSVFCGCSSHILSQFPSLDNIYSSQRSYFCKTPLSQINFALELIKFIRKLLISPNNTVKSTVIQIFDQILSLTGNFEDENTVKQIIGVYSVFSNVIDPLRPFTIARDQAENRLYFVLSMNEPSKTITGVVLPITSALKTQSIQVNDSFNTYPILQFSSQIYTSDILLKSIVNILFNLQKNHYSDCLLSFFAESCLNEYLSDIENGEKISNTFINSVPPISIKRFIYKKHSSLVMSLIQKSLMSANKGIFVGSPLKPKFYHASFTHVVHHQDYTLDENQFITRYGMHIFVTSVVDDKYPSYFVIHVNPASDFIAGIINHSIHENHVKIAQFDSKNDVISMNGEKISELKQKEGFIEFRFHPQKCKISLATNTRSRRVFSRALPSTLCSFFIIVNSNQRIIYKCSVEATSNVFKKKAKFIDIFNPPKLVKHVTHKEILPTQQEYNQKNYKMIDLGKSDETDHYESYVIIKDSVKKIIQTRLFIQPVEMNIKNMISCKSFELPYSLLPTRINAIVSNSSYNPNVLTTPLQEHYYYEVSNNMGTATLLSANQVKIIQSFLIPPLHFKNFQHLPAEILNCYFSGVCNLHREEVLTLLFIRNIKNEESLKYFQMNEKQLVTFVVQTLLLLEPIKFSNLRESKSPISFDINSDSDVFASLSSKAELYDYQIAMNNIIKIVTSNVDRCKSFLLCWYKILIKMMNNELFNTVLPSNSEAIIISPASIQSFIKKYNSTNNSGNNKAIEFKKHTATGWIVFAANLGENMTNKIALQPNSYPINFDTGYYYVEGDNISLQLNYVSPKQSTVILPVNESTSSINSYLLDTFFELMINFKYFVLFLEKYSNILEINQKNNIFLRLRDNLYTAIGAQSPFFYTHDSILLKFINEHLPIDNKDITTDYIQSFNILIQLTNSTPHQSLKDYINEIRTEYDDFRASSLQAFLKEEETPEIPDLPNSFIPSSFSPTASIRNDLMSLKRVLLIKQPKDLLSFPIHLILTDWVESFATYPPVDINAENDTTIKIKFTIFKPQSFLLIDSDQLIDVNIKISNSIEFDKCTSLILNPILTGRITSQNSIFVSYPEDVLFIKFPDGYDITNHHFIVATKEKPKDMKSFAYSNRVQLISDIKEMTNHWSKFDDKQILAHITPAMLSTLSKQQHNSFFEINKLAMLTNSHRTHLWNLRSTILVAFNYLSYAFKETTESESFAPYKQFISMTMIVPQFQQLIQDRSALRFSYQNLVISRRDGLDVRNGVSRQLNKSMICQFSEEYNKNPENFRSAKRPFHISFDAENGVDYGGLMREFATELAKDISEPNIGLFIHTPNNREQKGSFRDSLIPSPDPSLNQPEKVYYAVGGLIAISMRTGLVQPFTFPPLFWEYLSGSELTPNHIYQIDEDYRQLITSLQQAIDSKISEENFAQTFNLRPVYIDSRGTEHNIRQLQRITTENCARYIALCHEARISELKRPLDSIKRGFWENIKTTIPSYVTPDLLEHLACGDKVIDVRQLQQITNLSISKPQRQLFWESISRMSNEQRKQLLQFSTGSMILPTNLKKTYLTVDRAPGDIDTRLPTSSTCFCRLHMPEYSSTEKMFHALILAIENTGTFENS</sequence>
<dbReference type="PANTHER" id="PTHR46654">
    <property type="entry name" value="E3 UBIQUITIN-PROTEIN LIGASE HECTD3"/>
    <property type="match status" value="1"/>
</dbReference>
<feature type="domain" description="HECT" evidence="3">
    <location>
        <begin position="2565"/>
        <end position="2899"/>
    </location>
</feature>
<dbReference type="EMBL" id="MLAK01001285">
    <property type="protein sequence ID" value="OHS94828.1"/>
    <property type="molecule type" value="Genomic_DNA"/>
</dbReference>
<dbReference type="Gene3D" id="3.30.2410.10">
    <property type="entry name" value="Hect, E3 ligase catalytic domain"/>
    <property type="match status" value="1"/>
</dbReference>
<evidence type="ECO:0000313" key="4">
    <source>
        <dbReference type="EMBL" id="OHS94828.1"/>
    </source>
</evidence>
<keyword evidence="5" id="KW-1185">Reference proteome</keyword>
<organism evidence="4 5">
    <name type="scientific">Tritrichomonas foetus</name>
    <dbReference type="NCBI Taxonomy" id="1144522"/>
    <lineage>
        <taxon>Eukaryota</taxon>
        <taxon>Metamonada</taxon>
        <taxon>Parabasalia</taxon>
        <taxon>Tritrichomonadida</taxon>
        <taxon>Tritrichomonadidae</taxon>
        <taxon>Tritrichomonas</taxon>
    </lineage>
</organism>
<dbReference type="GeneID" id="94847064"/>
<evidence type="ECO:0000259" key="3">
    <source>
        <dbReference type="PROSITE" id="PS50237"/>
    </source>
</evidence>
<dbReference type="PROSITE" id="PS50237">
    <property type="entry name" value="HECT"/>
    <property type="match status" value="1"/>
</dbReference>
<keyword evidence="1 2" id="KW-0833">Ubl conjugation pathway</keyword>
<dbReference type="RefSeq" id="XP_068347965.1">
    <property type="nucleotide sequence ID" value="XM_068512360.1"/>
</dbReference>
<dbReference type="PANTHER" id="PTHR46654:SF1">
    <property type="entry name" value="E3 UBIQUITIN-PROTEIN LIGASE HECTD3"/>
    <property type="match status" value="1"/>
</dbReference>
<accession>A0A1J4JC43</accession>